<dbReference type="AlphaFoldDB" id="A2FJE4"/>
<dbReference type="GO" id="GO:0043161">
    <property type="term" value="P:proteasome-mediated ubiquitin-dependent protein catabolic process"/>
    <property type="evidence" value="ECO:0000318"/>
    <property type="project" value="GO_Central"/>
</dbReference>
<dbReference type="GO" id="GO:0006281">
    <property type="term" value="P:DNA repair"/>
    <property type="evidence" value="ECO:0000318"/>
    <property type="project" value="GO_Central"/>
</dbReference>
<dbReference type="Proteomes" id="UP000001542">
    <property type="component" value="Unassembled WGS sequence"/>
</dbReference>
<dbReference type="Pfam" id="PF00179">
    <property type="entry name" value="UQ_con"/>
    <property type="match status" value="1"/>
</dbReference>
<dbReference type="InterPro" id="IPR000608">
    <property type="entry name" value="UBC"/>
</dbReference>
<dbReference type="InParanoid" id="A2FJE4"/>
<dbReference type="VEuPathDB" id="TrichDB:TVAG_205550"/>
<dbReference type="VEuPathDB" id="TrichDB:TVAGG3_0873260"/>
<sequence length="156" mass="17611">MKLEEVIADIKNCLGLVNKPWAIEFDESSQDYVYKCAIIGGSGTPIWGSVFYFTIQLDSSDINHLPTVTFAPGLNHPLIDSSNGIFHQQQDICINAYSTSMEKYLDTIYSLLILDIPLTNPFNSDVYQSYQNNPSKFWMLLHHQANTVLENPTSTD</sequence>
<accession>A2FJE4</accession>
<dbReference type="EMBL" id="DS113829">
    <property type="protein sequence ID" value="EAX94957.1"/>
    <property type="molecule type" value="Genomic_DNA"/>
</dbReference>
<name>A2FJE4_TRIV3</name>
<dbReference type="KEGG" id="tva:4752700"/>
<dbReference type="GO" id="GO:0061631">
    <property type="term" value="F:ubiquitin conjugating enzyme activity"/>
    <property type="evidence" value="ECO:0000318"/>
    <property type="project" value="GO_Central"/>
</dbReference>
<evidence type="ECO:0000259" key="1">
    <source>
        <dbReference type="PROSITE" id="PS50127"/>
    </source>
</evidence>
<dbReference type="SMR" id="A2FJE4"/>
<dbReference type="InterPro" id="IPR016135">
    <property type="entry name" value="UBQ-conjugating_enzyme/RWD"/>
</dbReference>
<reference evidence="2" key="2">
    <citation type="journal article" date="2007" name="Science">
        <title>Draft genome sequence of the sexually transmitted pathogen Trichomonas vaginalis.</title>
        <authorList>
            <person name="Carlton J.M."/>
            <person name="Hirt R.P."/>
            <person name="Silva J.C."/>
            <person name="Delcher A.L."/>
            <person name="Schatz M."/>
            <person name="Zhao Q."/>
            <person name="Wortman J.R."/>
            <person name="Bidwell S.L."/>
            <person name="Alsmark U.C.M."/>
            <person name="Besteiro S."/>
            <person name="Sicheritz-Ponten T."/>
            <person name="Noel C.J."/>
            <person name="Dacks J.B."/>
            <person name="Foster P.G."/>
            <person name="Simillion C."/>
            <person name="Van de Peer Y."/>
            <person name="Miranda-Saavedra D."/>
            <person name="Barton G.J."/>
            <person name="Westrop G.D."/>
            <person name="Mueller S."/>
            <person name="Dessi D."/>
            <person name="Fiori P.L."/>
            <person name="Ren Q."/>
            <person name="Paulsen I."/>
            <person name="Zhang H."/>
            <person name="Bastida-Corcuera F.D."/>
            <person name="Simoes-Barbosa A."/>
            <person name="Brown M.T."/>
            <person name="Hayes R.D."/>
            <person name="Mukherjee M."/>
            <person name="Okumura C.Y."/>
            <person name="Schneider R."/>
            <person name="Smith A.J."/>
            <person name="Vanacova S."/>
            <person name="Villalvazo M."/>
            <person name="Haas B.J."/>
            <person name="Pertea M."/>
            <person name="Feldblyum T.V."/>
            <person name="Utterback T.R."/>
            <person name="Shu C.L."/>
            <person name="Osoegawa K."/>
            <person name="de Jong P.J."/>
            <person name="Hrdy I."/>
            <person name="Horvathova L."/>
            <person name="Zubacova Z."/>
            <person name="Dolezal P."/>
            <person name="Malik S.B."/>
            <person name="Logsdon J.M. Jr."/>
            <person name="Henze K."/>
            <person name="Gupta A."/>
            <person name="Wang C.C."/>
            <person name="Dunne R.L."/>
            <person name="Upcroft J.A."/>
            <person name="Upcroft P."/>
            <person name="White O."/>
            <person name="Salzberg S.L."/>
            <person name="Tang P."/>
            <person name="Chiu C.-H."/>
            <person name="Lee Y.-S."/>
            <person name="Embley T.M."/>
            <person name="Coombs G.H."/>
            <person name="Mottram J.C."/>
            <person name="Tachezy J."/>
            <person name="Fraser-Liggett C.M."/>
            <person name="Johnson P.J."/>
        </authorList>
    </citation>
    <scope>NUCLEOTIDE SEQUENCE [LARGE SCALE GENOMIC DNA]</scope>
    <source>
        <strain evidence="2">G3</strain>
    </source>
</reference>
<dbReference type="SUPFAM" id="SSF54495">
    <property type="entry name" value="UBC-like"/>
    <property type="match status" value="1"/>
</dbReference>
<feature type="domain" description="UBC core" evidence="1">
    <location>
        <begin position="1"/>
        <end position="150"/>
    </location>
</feature>
<proteinExistence type="predicted"/>
<dbReference type="Gene3D" id="3.10.110.10">
    <property type="entry name" value="Ubiquitin Conjugating Enzyme"/>
    <property type="match status" value="1"/>
</dbReference>
<keyword evidence="3" id="KW-1185">Reference proteome</keyword>
<evidence type="ECO:0000313" key="3">
    <source>
        <dbReference type="Proteomes" id="UP000001542"/>
    </source>
</evidence>
<reference evidence="2" key="1">
    <citation type="submission" date="2006-10" db="EMBL/GenBank/DDBJ databases">
        <authorList>
            <person name="Amadeo P."/>
            <person name="Zhao Q."/>
            <person name="Wortman J."/>
            <person name="Fraser-Liggett C."/>
            <person name="Carlton J."/>
        </authorList>
    </citation>
    <scope>NUCLEOTIDE SEQUENCE</scope>
    <source>
        <strain evidence="2">G3</strain>
    </source>
</reference>
<organism evidence="2 3">
    <name type="scientific">Trichomonas vaginalis (strain ATCC PRA-98 / G3)</name>
    <dbReference type="NCBI Taxonomy" id="412133"/>
    <lineage>
        <taxon>Eukaryota</taxon>
        <taxon>Metamonada</taxon>
        <taxon>Parabasalia</taxon>
        <taxon>Trichomonadida</taxon>
        <taxon>Trichomonadidae</taxon>
        <taxon>Trichomonas</taxon>
    </lineage>
</organism>
<dbReference type="PROSITE" id="PS50127">
    <property type="entry name" value="UBC_2"/>
    <property type="match status" value="1"/>
</dbReference>
<dbReference type="GO" id="GO:0000209">
    <property type="term" value="P:protein polyubiquitination"/>
    <property type="evidence" value="ECO:0000318"/>
    <property type="project" value="GO_Central"/>
</dbReference>
<protein>
    <submittedName>
        <fullName evidence="2">Ubiquitin-conjugating enzyme family protein</fullName>
    </submittedName>
</protein>
<dbReference type="RefSeq" id="XP_001307887.1">
    <property type="nucleotide sequence ID" value="XM_001307886.1"/>
</dbReference>
<evidence type="ECO:0000313" key="2">
    <source>
        <dbReference type="EMBL" id="EAX94957.1"/>
    </source>
</evidence>
<gene>
    <name evidence="2" type="ORF">TVAG_205550</name>
</gene>